<dbReference type="OrthoDB" id="423313at2759"/>
<feature type="transmembrane region" description="Helical" evidence="1">
    <location>
        <begin position="45"/>
        <end position="66"/>
    </location>
</feature>
<dbReference type="EMBL" id="KV722351">
    <property type="protein sequence ID" value="OCH93781.1"/>
    <property type="molecule type" value="Genomic_DNA"/>
</dbReference>
<dbReference type="PANTHER" id="PTHR45694">
    <property type="entry name" value="GLUTAREDOXIN 2"/>
    <property type="match status" value="1"/>
</dbReference>
<organism evidence="2 3">
    <name type="scientific">Obba rivulosa</name>
    <dbReference type="NCBI Taxonomy" id="1052685"/>
    <lineage>
        <taxon>Eukaryota</taxon>
        <taxon>Fungi</taxon>
        <taxon>Dikarya</taxon>
        <taxon>Basidiomycota</taxon>
        <taxon>Agaricomycotina</taxon>
        <taxon>Agaricomycetes</taxon>
        <taxon>Polyporales</taxon>
        <taxon>Gelatoporiaceae</taxon>
        <taxon>Obba</taxon>
    </lineage>
</organism>
<dbReference type="PANTHER" id="PTHR45694:SF5">
    <property type="entry name" value="GLUTAREDOXIN 2"/>
    <property type="match status" value="1"/>
</dbReference>
<dbReference type="Gene3D" id="3.40.30.10">
    <property type="entry name" value="Glutaredoxin"/>
    <property type="match status" value="1"/>
</dbReference>
<proteinExistence type="predicted"/>
<dbReference type="InterPro" id="IPR036249">
    <property type="entry name" value="Thioredoxin-like_sf"/>
</dbReference>
<sequence length="286" mass="31465">MAHRRTFSARHPDMGHLALQSPPLTPPLSFAEFSTQLSSRKLKSYWFKTTFLALFVLAVVSVYVLLVAQPSLSPISFLESDGSKAGSSSSRISSEAFRAALRQKRPTGGNTSNSNAERPQITLDAQQELAAVSSFIVSLPQNVIPSSVDPSQPIDPQLVLDFDTRSPQAPDEVATVVHDVWARNPVLLYSKFHSPVSRELKEMLANMHLRPEPTIIEVDQRPDEDVLAPMLFRLTSTTELPILLVGGRVVGSMQEIRYLNTKGELRRMISNAGGVVDGAKKKKGKH</sequence>
<evidence type="ECO:0000313" key="2">
    <source>
        <dbReference type="EMBL" id="OCH93781.1"/>
    </source>
</evidence>
<keyword evidence="1" id="KW-0472">Membrane</keyword>
<accession>A0A8E2DQB7</accession>
<dbReference type="GO" id="GO:0000324">
    <property type="term" value="C:fungal-type vacuole"/>
    <property type="evidence" value="ECO:0007669"/>
    <property type="project" value="TreeGrafter"/>
</dbReference>
<keyword evidence="3" id="KW-1185">Reference proteome</keyword>
<dbReference type="PROSITE" id="PS51354">
    <property type="entry name" value="GLUTAREDOXIN_2"/>
    <property type="match status" value="1"/>
</dbReference>
<dbReference type="GO" id="GO:0034599">
    <property type="term" value="P:cellular response to oxidative stress"/>
    <property type="evidence" value="ECO:0007669"/>
    <property type="project" value="TreeGrafter"/>
</dbReference>
<keyword evidence="1" id="KW-0812">Transmembrane</keyword>
<dbReference type="AlphaFoldDB" id="A0A8E2DQB7"/>
<gene>
    <name evidence="2" type="ORF">OBBRIDRAFT_810956</name>
</gene>
<name>A0A8E2DQB7_9APHY</name>
<keyword evidence="1" id="KW-1133">Transmembrane helix</keyword>
<dbReference type="GO" id="GO:0005801">
    <property type="term" value="C:cis-Golgi network"/>
    <property type="evidence" value="ECO:0007669"/>
    <property type="project" value="TreeGrafter"/>
</dbReference>
<dbReference type="Proteomes" id="UP000250043">
    <property type="component" value="Unassembled WGS sequence"/>
</dbReference>
<evidence type="ECO:0000256" key="1">
    <source>
        <dbReference type="SAM" id="Phobius"/>
    </source>
</evidence>
<evidence type="ECO:0000313" key="3">
    <source>
        <dbReference type="Proteomes" id="UP000250043"/>
    </source>
</evidence>
<dbReference type="GO" id="GO:0005796">
    <property type="term" value="C:Golgi lumen"/>
    <property type="evidence" value="ECO:0007669"/>
    <property type="project" value="TreeGrafter"/>
</dbReference>
<reference evidence="2 3" key="1">
    <citation type="submission" date="2016-07" db="EMBL/GenBank/DDBJ databases">
        <title>Draft genome of the white-rot fungus Obba rivulosa 3A-2.</title>
        <authorList>
            <consortium name="DOE Joint Genome Institute"/>
            <person name="Miettinen O."/>
            <person name="Riley R."/>
            <person name="Acob R."/>
            <person name="Barry K."/>
            <person name="Cullen D."/>
            <person name="De Vries R."/>
            <person name="Hainaut M."/>
            <person name="Hatakka A."/>
            <person name="Henrissat B."/>
            <person name="Hilden K."/>
            <person name="Kuo R."/>
            <person name="Labutti K."/>
            <person name="Lipzen A."/>
            <person name="Makela M.R."/>
            <person name="Sandor L."/>
            <person name="Spatafora J.W."/>
            <person name="Grigoriev I.V."/>
            <person name="Hibbett D.S."/>
        </authorList>
    </citation>
    <scope>NUCLEOTIDE SEQUENCE [LARGE SCALE GENOMIC DNA]</scope>
    <source>
        <strain evidence="2 3">3A-2</strain>
    </source>
</reference>
<dbReference type="SUPFAM" id="SSF52833">
    <property type="entry name" value="Thioredoxin-like"/>
    <property type="match status" value="1"/>
</dbReference>
<protein>
    <submittedName>
        <fullName evidence="2">Uncharacterized protein</fullName>
    </submittedName>
</protein>
<dbReference type="GO" id="GO:0015038">
    <property type="term" value="F:glutathione disulfide oxidoreductase activity"/>
    <property type="evidence" value="ECO:0007669"/>
    <property type="project" value="TreeGrafter"/>
</dbReference>